<comment type="subunit">
    <text evidence="2">Homodimer.</text>
</comment>
<dbReference type="GO" id="GO:0005829">
    <property type="term" value="C:cytosol"/>
    <property type="evidence" value="ECO:0007669"/>
    <property type="project" value="TreeGrafter"/>
</dbReference>
<dbReference type="Proteomes" id="UP000305238">
    <property type="component" value="Unassembled WGS sequence"/>
</dbReference>
<evidence type="ECO:0000256" key="1">
    <source>
        <dbReference type="ARBA" id="ARBA00023125"/>
    </source>
</evidence>
<feature type="region of interest" description="Disordered" evidence="4">
    <location>
        <begin position="101"/>
        <end position="135"/>
    </location>
</feature>
<dbReference type="GO" id="GO:0003677">
    <property type="term" value="F:DNA binding"/>
    <property type="evidence" value="ECO:0007669"/>
    <property type="project" value="UniProtKB-UniRule"/>
</dbReference>
<accession>A0A5S4H804</accession>
<sequence>MEPGGQLNMQELLQQAQAMQQQLFTAQRELAEAEVQGTAGGGLVTATVNGQGEVTGLAIDPKAIDADDPADTAETIADLVLAAIRDAGRAVQELQQEKMGPLAQGLGGGMPGGGLPGGGLPGGFPGLGGGGGQGA</sequence>
<comment type="caution">
    <text evidence="5">The sequence shown here is derived from an EMBL/GenBank/DDBJ whole genome shotgun (WGS) entry which is preliminary data.</text>
</comment>
<feature type="compositionally biased region" description="Gly residues" evidence="4">
    <location>
        <begin position="105"/>
        <end position="135"/>
    </location>
</feature>
<dbReference type="SUPFAM" id="SSF82607">
    <property type="entry name" value="YbaB-like"/>
    <property type="match status" value="1"/>
</dbReference>
<evidence type="ECO:0000256" key="2">
    <source>
        <dbReference type="HAMAP-Rule" id="MF_00274"/>
    </source>
</evidence>
<dbReference type="RefSeq" id="WP_138635548.1">
    <property type="nucleotide sequence ID" value="NZ_JASWDG010000002.1"/>
</dbReference>
<reference evidence="5 6" key="1">
    <citation type="submission" date="2019-05" db="EMBL/GenBank/DDBJ databases">
        <title>Draft genome sequence of Actinomadura geliboluensis A8036.</title>
        <authorList>
            <person name="Saricaoglu S."/>
            <person name="Isik K."/>
        </authorList>
    </citation>
    <scope>NUCLEOTIDE SEQUENCE [LARGE SCALE GENOMIC DNA]</scope>
    <source>
        <strain evidence="5 6">A8036</strain>
    </source>
</reference>
<keyword evidence="6" id="KW-1185">Reference proteome</keyword>
<keyword evidence="1 2" id="KW-0238">DNA-binding</keyword>
<evidence type="ECO:0000313" key="6">
    <source>
        <dbReference type="Proteomes" id="UP000305238"/>
    </source>
</evidence>
<dbReference type="PANTHER" id="PTHR33449:SF1">
    <property type="entry name" value="NUCLEOID-ASSOCIATED PROTEIN YBAB"/>
    <property type="match status" value="1"/>
</dbReference>
<dbReference type="EMBL" id="VCKZ01000032">
    <property type="protein sequence ID" value="TMR41106.1"/>
    <property type="molecule type" value="Genomic_DNA"/>
</dbReference>
<evidence type="ECO:0000313" key="5">
    <source>
        <dbReference type="EMBL" id="TMR41106.1"/>
    </source>
</evidence>
<protein>
    <recommendedName>
        <fullName evidence="2">Nucleoid-associated protein ETD96_07480</fullName>
    </recommendedName>
</protein>
<keyword evidence="2" id="KW-0963">Cytoplasm</keyword>
<dbReference type="AlphaFoldDB" id="A0A5S4H804"/>
<evidence type="ECO:0000256" key="3">
    <source>
        <dbReference type="SAM" id="Coils"/>
    </source>
</evidence>
<comment type="function">
    <text evidence="2">Binds to DNA and alters its conformation. May be involved in regulation of gene expression, nucleoid organization and DNA protection.</text>
</comment>
<feature type="coiled-coil region" evidence="3">
    <location>
        <begin position="9"/>
        <end position="36"/>
    </location>
</feature>
<dbReference type="NCBIfam" id="TIGR00103">
    <property type="entry name" value="DNA_YbaB_EbfC"/>
    <property type="match status" value="1"/>
</dbReference>
<gene>
    <name evidence="5" type="ORF">ETD96_07480</name>
</gene>
<name>A0A5S4H804_9ACTN</name>
<dbReference type="Pfam" id="PF02575">
    <property type="entry name" value="YbaB_DNA_bd"/>
    <property type="match status" value="1"/>
</dbReference>
<dbReference type="GO" id="GO:0043590">
    <property type="term" value="C:bacterial nucleoid"/>
    <property type="evidence" value="ECO:0007669"/>
    <property type="project" value="UniProtKB-UniRule"/>
</dbReference>
<proteinExistence type="inferred from homology"/>
<keyword evidence="3" id="KW-0175">Coiled coil</keyword>
<comment type="subcellular location">
    <subcellularLocation>
        <location evidence="2">Cytoplasm</location>
        <location evidence="2">Nucleoid</location>
    </subcellularLocation>
</comment>
<comment type="similarity">
    <text evidence="2">Belongs to the YbaB/EbfC family.</text>
</comment>
<dbReference type="InterPro" id="IPR036894">
    <property type="entry name" value="YbaB-like_sf"/>
</dbReference>
<dbReference type="Gene3D" id="3.30.1310.10">
    <property type="entry name" value="Nucleoid-associated protein YbaB-like domain"/>
    <property type="match status" value="1"/>
</dbReference>
<dbReference type="PANTHER" id="PTHR33449">
    <property type="entry name" value="NUCLEOID-ASSOCIATED PROTEIN YBAB"/>
    <property type="match status" value="1"/>
</dbReference>
<dbReference type="InterPro" id="IPR004401">
    <property type="entry name" value="YbaB/EbfC"/>
</dbReference>
<organism evidence="5 6">
    <name type="scientific">Actinomadura geliboluensis</name>
    <dbReference type="NCBI Taxonomy" id="882440"/>
    <lineage>
        <taxon>Bacteria</taxon>
        <taxon>Bacillati</taxon>
        <taxon>Actinomycetota</taxon>
        <taxon>Actinomycetes</taxon>
        <taxon>Streptosporangiales</taxon>
        <taxon>Thermomonosporaceae</taxon>
        <taxon>Actinomadura</taxon>
    </lineage>
</organism>
<dbReference type="HAMAP" id="MF_00274">
    <property type="entry name" value="DNA_YbaB_EbfC"/>
    <property type="match status" value="1"/>
</dbReference>
<evidence type="ECO:0000256" key="4">
    <source>
        <dbReference type="SAM" id="MobiDB-lite"/>
    </source>
</evidence>